<dbReference type="KEGG" id="ssl:SS1G_07156"/>
<dbReference type="OrthoDB" id="5244524at2759"/>
<dbReference type="VEuPathDB" id="FungiDB:sscle_06g051380"/>
<name>A0A1D9Q5Z4_SCLS1</name>
<dbReference type="OMA" id="MLWSERE"/>
<feature type="region of interest" description="Disordered" evidence="1">
    <location>
        <begin position="260"/>
        <end position="308"/>
    </location>
</feature>
<protein>
    <submittedName>
        <fullName evidence="2">Uncharacterized protein</fullName>
    </submittedName>
</protein>
<sequence length="308" mass="33882">MQRVRRLSGAFLHAVGNVFSEPHPLTDVSLSPAQADALIKYQRHLPHPMYLGERAFFVTEIVDTETSSVEVQKALIEHDIILEAPATSAPGLLAPRYSMEDEIPVKTAAITKNFPQQLAATDLSLSSQKLVVALLCFWLEEWKRWSRLEREERDLTEQIEVARRVDNTRAIGFFSPQLVKVQRKKRLLWSEREENREIVGSSTSNVGLSGSSGIRDRGENLVSDAASEQLPSYGDSTNSIQIATGGAARVNSGGVDELPGYEDWTSERGVGVNDGGVVNNDGVEQSHEDIAIEESQSRGSNDGNKLPS</sequence>
<organism evidence="2 3">
    <name type="scientific">Sclerotinia sclerotiorum (strain ATCC 18683 / 1980 / Ss-1)</name>
    <name type="common">White mold</name>
    <name type="synonym">Whetzelinia sclerotiorum</name>
    <dbReference type="NCBI Taxonomy" id="665079"/>
    <lineage>
        <taxon>Eukaryota</taxon>
        <taxon>Fungi</taxon>
        <taxon>Dikarya</taxon>
        <taxon>Ascomycota</taxon>
        <taxon>Pezizomycotina</taxon>
        <taxon>Leotiomycetes</taxon>
        <taxon>Helotiales</taxon>
        <taxon>Sclerotiniaceae</taxon>
        <taxon>Sclerotinia</taxon>
    </lineage>
</organism>
<feature type="compositionally biased region" description="Polar residues" evidence="1">
    <location>
        <begin position="297"/>
        <end position="308"/>
    </location>
</feature>
<evidence type="ECO:0000256" key="1">
    <source>
        <dbReference type="SAM" id="MobiDB-lite"/>
    </source>
</evidence>
<feature type="compositionally biased region" description="Low complexity" evidence="1">
    <location>
        <begin position="269"/>
        <end position="283"/>
    </location>
</feature>
<dbReference type="AlphaFoldDB" id="A0A1D9Q5Z4"/>
<dbReference type="EMBL" id="CP017819">
    <property type="protein sequence ID" value="APA10368.1"/>
    <property type="molecule type" value="Genomic_DNA"/>
</dbReference>
<reference evidence="3" key="1">
    <citation type="journal article" date="2017" name="Genome Biol. Evol.">
        <title>The complete genome sequence of the phytopathogenic fungus Sclerotinia sclerotiorum reveals insights into the genome architecture of broad host range pathogens.</title>
        <authorList>
            <person name="Derbyshire M."/>
            <person name="Denton-Giles M."/>
            <person name="Hegedus D."/>
            <person name="Seifbarghy S."/>
            <person name="Rollins J."/>
            <person name="van Kan J."/>
            <person name="Seidl M.F."/>
            <person name="Faino L."/>
            <person name="Mbengue M."/>
            <person name="Navaud O."/>
            <person name="Raffaele S."/>
            <person name="Hammond-Kosack K."/>
            <person name="Heard S."/>
            <person name="Oliver R."/>
        </authorList>
    </citation>
    <scope>NUCLEOTIDE SEQUENCE [LARGE SCALE GENOMIC DNA]</scope>
    <source>
        <strain evidence="3">ATCC 18683 / 1980 / Ss-1</strain>
    </source>
</reference>
<evidence type="ECO:0000313" key="2">
    <source>
        <dbReference type="EMBL" id="APA10368.1"/>
    </source>
</evidence>
<dbReference type="Proteomes" id="UP000177798">
    <property type="component" value="Chromosome 6"/>
</dbReference>
<gene>
    <name evidence="2" type="ORF">sscle_06g051380</name>
</gene>
<evidence type="ECO:0000313" key="3">
    <source>
        <dbReference type="Proteomes" id="UP000177798"/>
    </source>
</evidence>
<dbReference type="RefSeq" id="XP_001591710.1">
    <property type="nucleotide sequence ID" value="XM_001591660.1"/>
</dbReference>
<accession>A0A1D9Q5Z4</accession>
<proteinExistence type="predicted"/>